<dbReference type="Pfam" id="PF08646">
    <property type="entry name" value="Rep_fac-A_C"/>
    <property type="match status" value="1"/>
</dbReference>
<dbReference type="Pfam" id="PF16900">
    <property type="entry name" value="REPA_OB_2"/>
    <property type="match status" value="1"/>
</dbReference>
<comment type="similarity">
    <text evidence="1">Belongs to the replication factor A protein 1 family.</text>
</comment>
<evidence type="ECO:0000256" key="4">
    <source>
        <dbReference type="ARBA" id="ARBA00022833"/>
    </source>
</evidence>
<dbReference type="SUPFAM" id="SSF50249">
    <property type="entry name" value="Nucleic acid-binding proteins"/>
    <property type="match status" value="2"/>
</dbReference>
<feature type="domain" description="Replication factor A C-terminal" evidence="7">
    <location>
        <begin position="371"/>
        <end position="481"/>
    </location>
</feature>
<comment type="caution">
    <text evidence="9">The sequence shown here is derived from an EMBL/GenBank/DDBJ whole genome shotgun (WGS) entry which is preliminary data.</text>
</comment>
<evidence type="ECO:0000256" key="5">
    <source>
        <dbReference type="ARBA" id="ARBA00023125"/>
    </source>
</evidence>
<keyword evidence="5" id="KW-0238">DNA-binding</keyword>
<dbReference type="PANTHER" id="PTHR47165">
    <property type="entry name" value="OS03G0429900 PROTEIN"/>
    <property type="match status" value="1"/>
</dbReference>
<evidence type="ECO:0000256" key="2">
    <source>
        <dbReference type="ARBA" id="ARBA00022723"/>
    </source>
</evidence>
<keyword evidence="2" id="KW-0479">Metal-binding</keyword>
<dbReference type="Gene3D" id="2.40.50.140">
    <property type="entry name" value="Nucleic acid-binding proteins"/>
    <property type="match status" value="2"/>
</dbReference>
<evidence type="ECO:0000313" key="9">
    <source>
        <dbReference type="EMBL" id="CAD6257803.1"/>
    </source>
</evidence>
<evidence type="ECO:0000259" key="7">
    <source>
        <dbReference type="Pfam" id="PF08646"/>
    </source>
</evidence>
<dbReference type="OrthoDB" id="687755at2759"/>
<sequence length="658" mass="72907">MASARQLGLHGAWGQIQIHRRGADEAERSGTGSGLLTRSWGVRLPGGSATGDWATTGCVLGVLLRTMAFSMLPALRPNDWRAVICVRVCRKWEYRGGTNDGPVGQSIIGEGRLPSNFYWSMYLSIYLCWFPFFHYRATVSMVKSLDLRVSNAKAAYRPVDAPYMVKFTLHTTVSAARSGMPDFPKYAYKITPIDGLAAHSGDTKNFHDTIGTLVEVSDIHTVHLPNKPAPTLSRHIVLRDLSYSEIKITLWAQRATAFSTEGVYDSNEAKPIVVLFVGGLVKSFQGSYYLSGNTACHWYFNPTIPEAHQFYASFHNQRLEIRSVAAPVRQQIQVYVPAQLDEKNLKQLNDMNPYEFSENRYRCTVTIGRLVPNTSWWFPSCNKCSKSYVPDGTGYRCIPCSNTSFKFKYKVCFIALDGTDEAEMVCFGDIARRMIGKLVQQLLRTSTSANAYPPDITKLVSPRFTFVVTMTRQSYYRAQKTYNVASLVTAHGHPVAVPANAARGNAGNKDHGHLGAAESGDSSGTSDGADTHQLLSAGTLDGTLSSPGLFKHMFLLTPRFSGAVSRLLCAMITILASCRLHRPSLMALKHRRRRNILEVAHPRAATILPLAVGFSKRVLVLTLLIQTVQAQALRLTRLRLLKRTAPLGNLLPLRRAAR</sequence>
<gene>
    <name evidence="9" type="ORF">NCGR_LOCUS41287</name>
</gene>
<evidence type="ECO:0000313" key="10">
    <source>
        <dbReference type="Proteomes" id="UP000604825"/>
    </source>
</evidence>
<evidence type="ECO:0000256" key="1">
    <source>
        <dbReference type="ARBA" id="ARBA00005690"/>
    </source>
</evidence>
<evidence type="ECO:0000256" key="6">
    <source>
        <dbReference type="SAM" id="MobiDB-lite"/>
    </source>
</evidence>
<reference evidence="9" key="1">
    <citation type="submission" date="2020-10" db="EMBL/GenBank/DDBJ databases">
        <authorList>
            <person name="Han B."/>
            <person name="Lu T."/>
            <person name="Zhao Q."/>
            <person name="Huang X."/>
            <person name="Zhao Y."/>
        </authorList>
    </citation>
    <scope>NUCLEOTIDE SEQUENCE</scope>
</reference>
<dbReference type="Proteomes" id="UP000604825">
    <property type="component" value="Unassembled WGS sequence"/>
</dbReference>
<feature type="domain" description="Replication protein A OB" evidence="8">
    <location>
        <begin position="204"/>
        <end position="287"/>
    </location>
</feature>
<evidence type="ECO:0000256" key="3">
    <source>
        <dbReference type="ARBA" id="ARBA00022771"/>
    </source>
</evidence>
<dbReference type="GO" id="GO:0008270">
    <property type="term" value="F:zinc ion binding"/>
    <property type="evidence" value="ECO:0007669"/>
    <property type="project" value="UniProtKB-KW"/>
</dbReference>
<feature type="compositionally biased region" description="Low complexity" evidence="6">
    <location>
        <begin position="515"/>
        <end position="528"/>
    </location>
</feature>
<dbReference type="CDD" id="cd04481">
    <property type="entry name" value="RPA1_DBD_B_like"/>
    <property type="match status" value="1"/>
</dbReference>
<evidence type="ECO:0000259" key="8">
    <source>
        <dbReference type="Pfam" id="PF16900"/>
    </source>
</evidence>
<keyword evidence="4" id="KW-0862">Zinc</keyword>
<dbReference type="PANTHER" id="PTHR47165:SF3">
    <property type="entry name" value="RETROTRANSPOSON-LIKE PROTEIN"/>
    <property type="match status" value="1"/>
</dbReference>
<proteinExistence type="inferred from homology"/>
<keyword evidence="10" id="KW-1185">Reference proteome</keyword>
<organism evidence="9 10">
    <name type="scientific">Miscanthus lutarioriparius</name>
    <dbReference type="NCBI Taxonomy" id="422564"/>
    <lineage>
        <taxon>Eukaryota</taxon>
        <taxon>Viridiplantae</taxon>
        <taxon>Streptophyta</taxon>
        <taxon>Embryophyta</taxon>
        <taxon>Tracheophyta</taxon>
        <taxon>Spermatophyta</taxon>
        <taxon>Magnoliopsida</taxon>
        <taxon>Liliopsida</taxon>
        <taxon>Poales</taxon>
        <taxon>Poaceae</taxon>
        <taxon>PACMAD clade</taxon>
        <taxon>Panicoideae</taxon>
        <taxon>Andropogonodae</taxon>
        <taxon>Andropogoneae</taxon>
        <taxon>Saccharinae</taxon>
        <taxon>Miscanthus</taxon>
    </lineage>
</organism>
<dbReference type="EMBL" id="CAJGYO010000010">
    <property type="protein sequence ID" value="CAD6257803.1"/>
    <property type="molecule type" value="Genomic_DNA"/>
</dbReference>
<dbReference type="InterPro" id="IPR012340">
    <property type="entry name" value="NA-bd_OB-fold"/>
</dbReference>
<dbReference type="InterPro" id="IPR047192">
    <property type="entry name" value="Euk_RPA1_DBD_C"/>
</dbReference>
<feature type="region of interest" description="Disordered" evidence="6">
    <location>
        <begin position="499"/>
        <end position="532"/>
    </location>
</feature>
<dbReference type="InterPro" id="IPR031657">
    <property type="entry name" value="REPA_OB_2"/>
</dbReference>
<name>A0A811QNU7_9POAL</name>
<evidence type="ECO:0008006" key="11">
    <source>
        <dbReference type="Google" id="ProtNLM"/>
    </source>
</evidence>
<accession>A0A811QNU7</accession>
<dbReference type="GO" id="GO:0003677">
    <property type="term" value="F:DNA binding"/>
    <property type="evidence" value="ECO:0007669"/>
    <property type="project" value="UniProtKB-KW"/>
</dbReference>
<dbReference type="InterPro" id="IPR013955">
    <property type="entry name" value="Rep_factor-A_C"/>
</dbReference>
<keyword evidence="3" id="KW-0863">Zinc-finger</keyword>
<protein>
    <recommendedName>
        <fullName evidence="11">Replication factor A C-terminal domain-containing protein</fullName>
    </recommendedName>
</protein>
<dbReference type="AlphaFoldDB" id="A0A811QNU7"/>
<dbReference type="CDD" id="cd04476">
    <property type="entry name" value="RPA1_DBD_C"/>
    <property type="match status" value="1"/>
</dbReference>